<evidence type="ECO:0000256" key="2">
    <source>
        <dbReference type="SAM" id="Phobius"/>
    </source>
</evidence>
<accession>A0A3N6LSU5</accession>
<keyword evidence="2" id="KW-0472">Membrane</keyword>
<comment type="caution">
    <text evidence="4">The sequence shown here is derived from an EMBL/GenBank/DDBJ whole genome shotgun (WGS) entry which is preliminary data.</text>
</comment>
<protein>
    <submittedName>
        <fullName evidence="4">Histidine kinase</fullName>
    </submittedName>
</protein>
<keyword evidence="2" id="KW-1133">Transmembrane helix</keyword>
<sequence length="293" mass="31050">MSPSTISDRLRASPADGILGVAIEPRTYKNLCYLLLAIPLGFAYGFILLFGFLFGAILSLFGIGLVILLAVLVSARVLAGFERVLANALLDLELERPEDTRTGSSGLWGTFKRYLEAASTWRGVGFLVLKSWLAVVAFVLLIVFATLVSLVSSPLRYPHEVEFVTVNDEPIAWAIGTLPEAALAAFLGLVGLVLFAHVSNAVAYVAGRMALAMLDGSASTDEAEPPTEPESSDGSNAATEPESLEGRDEPENADPLENPNAPENPDSSEGSNALDDSSAPEDSDPSEDPSSRP</sequence>
<keyword evidence="2" id="KW-0812">Transmembrane</keyword>
<feature type="compositionally biased region" description="Acidic residues" evidence="1">
    <location>
        <begin position="278"/>
        <end position="287"/>
    </location>
</feature>
<dbReference type="EMBL" id="REFY01000001">
    <property type="protein sequence ID" value="RQG93058.1"/>
    <property type="molecule type" value="Genomic_DNA"/>
</dbReference>
<dbReference type="Pfam" id="PF13796">
    <property type="entry name" value="Sensor"/>
    <property type="match status" value="1"/>
</dbReference>
<dbReference type="OrthoDB" id="253413at2157"/>
<feature type="transmembrane region" description="Helical" evidence="2">
    <location>
        <begin position="60"/>
        <end position="79"/>
    </location>
</feature>
<name>A0A3N6LSU5_9EURY</name>
<dbReference type="RefSeq" id="WP_124176945.1">
    <property type="nucleotide sequence ID" value="NZ_REFY01000001.1"/>
</dbReference>
<reference evidence="4 5" key="1">
    <citation type="submission" date="2018-10" db="EMBL/GenBank/DDBJ databases">
        <title>Natrarchaeobius chitinivorans gen. nov., sp. nov., and Natrarchaeobius haloalkaliphilus sp. nov., alkaliphilic, chitin-utilizing haloarchaea from hypersaline alkaline lakes.</title>
        <authorList>
            <person name="Sorokin D.Y."/>
            <person name="Elcheninov A.G."/>
            <person name="Kostrikina N.A."/>
            <person name="Bale N.J."/>
            <person name="Sinninghe Damste J.S."/>
            <person name="Khijniak T.V."/>
            <person name="Kublanov I.V."/>
            <person name="Toshchakov S.V."/>
        </authorList>
    </citation>
    <scope>NUCLEOTIDE SEQUENCE [LARGE SCALE GENOMIC DNA]</scope>
    <source>
        <strain evidence="4 5">AArcht-Sl</strain>
    </source>
</reference>
<feature type="transmembrane region" description="Helical" evidence="2">
    <location>
        <begin position="171"/>
        <end position="195"/>
    </location>
</feature>
<evidence type="ECO:0000313" key="4">
    <source>
        <dbReference type="EMBL" id="RQG93058.1"/>
    </source>
</evidence>
<dbReference type="GO" id="GO:0016301">
    <property type="term" value="F:kinase activity"/>
    <property type="evidence" value="ECO:0007669"/>
    <property type="project" value="UniProtKB-KW"/>
</dbReference>
<dbReference type="AlphaFoldDB" id="A0A3N6LSU5"/>
<feature type="region of interest" description="Disordered" evidence="1">
    <location>
        <begin position="217"/>
        <end position="293"/>
    </location>
</feature>
<feature type="transmembrane region" description="Helical" evidence="2">
    <location>
        <begin position="31"/>
        <end position="54"/>
    </location>
</feature>
<dbReference type="InterPro" id="IPR025828">
    <property type="entry name" value="Put_sensor_dom"/>
</dbReference>
<organism evidence="4 5">
    <name type="scientific">Natrarchaeobius halalkaliphilus</name>
    <dbReference type="NCBI Taxonomy" id="1679091"/>
    <lineage>
        <taxon>Archaea</taxon>
        <taxon>Methanobacteriati</taxon>
        <taxon>Methanobacteriota</taxon>
        <taxon>Stenosarchaea group</taxon>
        <taxon>Halobacteria</taxon>
        <taxon>Halobacteriales</taxon>
        <taxon>Natrialbaceae</taxon>
        <taxon>Natrarchaeobius</taxon>
    </lineage>
</organism>
<feature type="transmembrane region" description="Helical" evidence="2">
    <location>
        <begin position="132"/>
        <end position="151"/>
    </location>
</feature>
<gene>
    <name evidence="4" type="ORF">EA462_02290</name>
</gene>
<keyword evidence="5" id="KW-1185">Reference proteome</keyword>
<evidence type="ECO:0000313" key="5">
    <source>
        <dbReference type="Proteomes" id="UP000273828"/>
    </source>
</evidence>
<evidence type="ECO:0000259" key="3">
    <source>
        <dbReference type="Pfam" id="PF13796"/>
    </source>
</evidence>
<feature type="compositionally biased region" description="Acidic residues" evidence="1">
    <location>
        <begin position="221"/>
        <end position="231"/>
    </location>
</feature>
<keyword evidence="4" id="KW-0418">Kinase</keyword>
<feature type="domain" description="Putative sensor" evidence="3">
    <location>
        <begin position="33"/>
        <end position="214"/>
    </location>
</feature>
<keyword evidence="4" id="KW-0808">Transferase</keyword>
<dbReference type="Proteomes" id="UP000273828">
    <property type="component" value="Unassembled WGS sequence"/>
</dbReference>
<evidence type="ECO:0000256" key="1">
    <source>
        <dbReference type="SAM" id="MobiDB-lite"/>
    </source>
</evidence>
<proteinExistence type="predicted"/>